<dbReference type="InterPro" id="IPR010269">
    <property type="entry name" value="T6SS_TssC-like"/>
</dbReference>
<reference evidence="3 4" key="1">
    <citation type="journal article" date="2018" name="Syst. Appl. Microbiol.">
        <title>Ereboglobus luteus gen. nov. sp. nov. from cockroach guts, and new insights into the oxygen relationship of the genera Opitutus and Didymococcus (Verrucomicrobia: Opitutaceae).</title>
        <authorList>
            <person name="Tegtmeier D."/>
            <person name="Belitz A."/>
            <person name="Radek R."/>
            <person name="Heimerl T."/>
            <person name="Brune A."/>
        </authorList>
    </citation>
    <scope>NUCLEOTIDE SEQUENCE [LARGE SCALE GENOMIC DNA]</scope>
    <source>
        <strain evidence="3 4">Ho45</strain>
    </source>
</reference>
<feature type="compositionally biased region" description="Low complexity" evidence="1">
    <location>
        <begin position="13"/>
        <end position="30"/>
    </location>
</feature>
<dbReference type="Pfam" id="PF05943">
    <property type="entry name" value="VipB"/>
    <property type="match status" value="1"/>
</dbReference>
<sequence>MSDDDKSLEDLLAELGDSSDDSASSSASDDTSLDDLLKSLGGDDTPSDDSASSDSDLDSLLAGLGGDDDSSSSSDSDTSSGGDSDLDSLLAGLGGDDDSSSSDSSSSDLSDLSSDSSDDDSPSAPAAPPREAPKAATGSGVKPSLSATLGVRSAPKAHPGSKQPLVIALIGDFTGRVSRGVVEPLAERKGYLVDLDSHDELYEKLSPTLTIEDPGAPGTKVELTFSELDDFHPDQFYKKFPGIQNLRTLRPQLLSSASLAKAAAQLQKLLGTPLPKAPRRSSGARPGETTEQTLERLLKKKPAAKKAAAPAAKASTATQAVEALIKQAVADNVVKNPTAHQQQLVAALDAACAVRLRAILSNPRFQTLESAWRSIDMLVRLFDDGDRIKLLVYDVSKEEIAFDLTKNGDNPTETELHKMIRDTIAENQWMAAFCMHTFGDSPDDLERTKKLAAVFAANQTPIIAAGHPFALGCASFATQPDPDNWTKTKDTDIGAALKALRECPGSAYLALAMPRVLMRLPYGKTTDPIAPFPFEEIESPDQHEQYLWASPAVLVARMYLERFKQKGWGMDLDAGETLGDIPVFHFKEKGESKMMPCAEAWLTERAAVAVSNAGFIPILSIKNSDSIRIGRINSISVDNAPLALRVPKS</sequence>
<dbReference type="KEGG" id="elut:CKA38_13055"/>
<feature type="region of interest" description="Disordered" evidence="1">
    <location>
        <begin position="1"/>
        <end position="146"/>
    </location>
</feature>
<dbReference type="InterPro" id="IPR008312">
    <property type="entry name" value="T6SS_TssB1"/>
</dbReference>
<feature type="compositionally biased region" description="Low complexity" evidence="1">
    <location>
        <begin position="38"/>
        <end position="62"/>
    </location>
</feature>
<feature type="compositionally biased region" description="Low complexity" evidence="1">
    <location>
        <begin position="101"/>
        <end position="115"/>
    </location>
</feature>
<dbReference type="AlphaFoldDB" id="A0A2U8E5D2"/>
<evidence type="ECO:0000313" key="4">
    <source>
        <dbReference type="Proteomes" id="UP000244896"/>
    </source>
</evidence>
<name>A0A2U8E5D2_9BACT</name>
<feature type="domain" description="TssC1 N-terminal" evidence="2">
    <location>
        <begin position="343"/>
        <end position="631"/>
    </location>
</feature>
<evidence type="ECO:0000313" key="3">
    <source>
        <dbReference type="EMBL" id="AWI10061.1"/>
    </source>
</evidence>
<dbReference type="Pfam" id="PF05591">
    <property type="entry name" value="T6SS_VipA"/>
    <property type="match status" value="1"/>
</dbReference>
<dbReference type="InterPro" id="IPR044031">
    <property type="entry name" value="TssC1_N"/>
</dbReference>
<dbReference type="PANTHER" id="PTHR35565:SF1">
    <property type="entry name" value="TYPE VI SECRETION SYSTEM CONTRACTILE SHEATH LARGE SUBUNIT"/>
    <property type="match status" value="1"/>
</dbReference>
<dbReference type="Proteomes" id="UP000244896">
    <property type="component" value="Chromosome"/>
</dbReference>
<gene>
    <name evidence="3" type="ORF">CKA38_13055</name>
</gene>
<dbReference type="OrthoDB" id="9764000at2"/>
<protein>
    <recommendedName>
        <fullName evidence="2">TssC1 N-terminal domain-containing protein</fullName>
    </recommendedName>
</protein>
<accession>A0A2U8E5D2</accession>
<dbReference type="EMBL" id="CP023004">
    <property type="protein sequence ID" value="AWI10061.1"/>
    <property type="molecule type" value="Genomic_DNA"/>
</dbReference>
<feature type="region of interest" description="Disordered" evidence="1">
    <location>
        <begin position="270"/>
        <end position="292"/>
    </location>
</feature>
<feature type="compositionally biased region" description="Low complexity" evidence="1">
    <location>
        <begin position="71"/>
        <end position="91"/>
    </location>
</feature>
<dbReference type="PANTHER" id="PTHR35565">
    <property type="entry name" value="CYTOPLASMIC PROTEIN-RELATED"/>
    <property type="match status" value="1"/>
</dbReference>
<keyword evidence="4" id="KW-1185">Reference proteome</keyword>
<evidence type="ECO:0000259" key="2">
    <source>
        <dbReference type="Pfam" id="PF05943"/>
    </source>
</evidence>
<evidence type="ECO:0000256" key="1">
    <source>
        <dbReference type="SAM" id="MobiDB-lite"/>
    </source>
</evidence>
<dbReference type="RefSeq" id="WP_108825875.1">
    <property type="nucleotide sequence ID" value="NZ_CP023004.1"/>
</dbReference>
<organism evidence="3 4">
    <name type="scientific">Ereboglobus luteus</name>
    <dbReference type="NCBI Taxonomy" id="1796921"/>
    <lineage>
        <taxon>Bacteria</taxon>
        <taxon>Pseudomonadati</taxon>
        <taxon>Verrucomicrobiota</taxon>
        <taxon>Opitutia</taxon>
        <taxon>Opitutales</taxon>
        <taxon>Opitutaceae</taxon>
        <taxon>Ereboglobus</taxon>
    </lineage>
</organism>
<proteinExistence type="predicted"/>